<feature type="compositionally biased region" description="Basic and acidic residues" evidence="1">
    <location>
        <begin position="1"/>
        <end position="21"/>
    </location>
</feature>
<evidence type="ECO:0000313" key="2">
    <source>
        <dbReference type="EMBL" id="SKA75407.1"/>
    </source>
</evidence>
<organism evidence="2 3">
    <name type="scientific">Prosthecobacter debontii</name>
    <dbReference type="NCBI Taxonomy" id="48467"/>
    <lineage>
        <taxon>Bacteria</taxon>
        <taxon>Pseudomonadati</taxon>
        <taxon>Verrucomicrobiota</taxon>
        <taxon>Verrucomicrobiia</taxon>
        <taxon>Verrucomicrobiales</taxon>
        <taxon>Verrucomicrobiaceae</taxon>
        <taxon>Prosthecobacter</taxon>
    </lineage>
</organism>
<reference evidence="3" key="1">
    <citation type="submission" date="2017-02" db="EMBL/GenBank/DDBJ databases">
        <authorList>
            <person name="Varghese N."/>
            <person name="Submissions S."/>
        </authorList>
    </citation>
    <scope>NUCLEOTIDE SEQUENCE [LARGE SCALE GENOMIC DNA]</scope>
    <source>
        <strain evidence="3">ATCC 700200</strain>
    </source>
</reference>
<feature type="compositionally biased region" description="Polar residues" evidence="1">
    <location>
        <begin position="132"/>
        <end position="141"/>
    </location>
</feature>
<evidence type="ECO:0000256" key="1">
    <source>
        <dbReference type="SAM" id="MobiDB-lite"/>
    </source>
</evidence>
<feature type="region of interest" description="Disordered" evidence="1">
    <location>
        <begin position="132"/>
        <end position="164"/>
    </location>
</feature>
<keyword evidence="3" id="KW-1185">Reference proteome</keyword>
<sequence length="211" mass="22549">MALGRGKPEVRRGSTARDRLRLRPLRLGSAYPSRGASPAYSDRMSAESSAAMTGAAYPAHWTHPGMAAPTVTIRVSSSDRMGHRTIREVEASPSRVTFLPDGTVITREELYPPVDPALVEMQPELDALGLQPTTSGIQFPNSALAPPPPPTAPTPPPAPKPDLSKVARAEVITPGLLVKSPYPPHFLLDVRGLRSGSLAQDPASKKIFRVP</sequence>
<feature type="region of interest" description="Disordered" evidence="1">
    <location>
        <begin position="1"/>
        <end position="52"/>
    </location>
</feature>
<proteinExistence type="predicted"/>
<dbReference type="Proteomes" id="UP000190774">
    <property type="component" value="Unassembled WGS sequence"/>
</dbReference>
<evidence type="ECO:0000313" key="3">
    <source>
        <dbReference type="Proteomes" id="UP000190774"/>
    </source>
</evidence>
<protein>
    <submittedName>
        <fullName evidence="2">Uncharacterized protein</fullName>
    </submittedName>
</protein>
<dbReference type="AlphaFoldDB" id="A0A1T4WDZ2"/>
<gene>
    <name evidence="2" type="ORF">SAMN02745166_00017</name>
</gene>
<feature type="compositionally biased region" description="Pro residues" evidence="1">
    <location>
        <begin position="145"/>
        <end position="160"/>
    </location>
</feature>
<dbReference type="EMBL" id="FUYE01000001">
    <property type="protein sequence ID" value="SKA75407.1"/>
    <property type="molecule type" value="Genomic_DNA"/>
</dbReference>
<name>A0A1T4WDZ2_9BACT</name>
<accession>A0A1T4WDZ2</accession>